<dbReference type="PANTHER" id="PTHR22809:SF5">
    <property type="entry name" value="TRNA N(3)-METHYLCYTIDINE METHYLTRANSFERASE METTL6"/>
    <property type="match status" value="1"/>
</dbReference>
<dbReference type="InterPro" id="IPR029063">
    <property type="entry name" value="SAM-dependent_MTases_sf"/>
</dbReference>
<evidence type="ECO:0000259" key="6">
    <source>
        <dbReference type="Pfam" id="PF13649"/>
    </source>
</evidence>
<dbReference type="GO" id="GO:0008033">
    <property type="term" value="P:tRNA processing"/>
    <property type="evidence" value="ECO:0007669"/>
    <property type="project" value="UniProtKB-KW"/>
</dbReference>
<dbReference type="Proteomes" id="UP000001307">
    <property type="component" value="Unassembled WGS sequence"/>
</dbReference>
<evidence type="ECO:0000256" key="5">
    <source>
        <dbReference type="SAM" id="Coils"/>
    </source>
</evidence>
<dbReference type="Gene3D" id="3.40.50.150">
    <property type="entry name" value="Vaccinia Virus protein VP39"/>
    <property type="match status" value="1"/>
</dbReference>
<dbReference type="SUPFAM" id="SSF53335">
    <property type="entry name" value="S-adenosyl-L-methionine-dependent methyltransferases"/>
    <property type="match status" value="1"/>
</dbReference>
<evidence type="ECO:0000256" key="3">
    <source>
        <dbReference type="ARBA" id="ARBA00022679"/>
    </source>
</evidence>
<dbReference type="OrthoDB" id="417697at2759"/>
<feature type="domain" description="Methyltransferase" evidence="6">
    <location>
        <begin position="69"/>
        <end position="170"/>
    </location>
</feature>
<dbReference type="CDD" id="cd02440">
    <property type="entry name" value="AdoMet_MTases"/>
    <property type="match status" value="1"/>
</dbReference>
<dbReference type="FunCoup" id="E4Y3B6">
    <property type="interactions" value="57"/>
</dbReference>
<dbReference type="GO" id="GO:0006338">
    <property type="term" value="P:chromatin remodeling"/>
    <property type="evidence" value="ECO:0007669"/>
    <property type="project" value="InterPro"/>
</dbReference>
<evidence type="ECO:0000256" key="2">
    <source>
        <dbReference type="ARBA" id="ARBA00022603"/>
    </source>
</evidence>
<accession>E4Y3B6</accession>
<evidence type="ECO:0000256" key="4">
    <source>
        <dbReference type="ARBA" id="ARBA00022694"/>
    </source>
</evidence>
<dbReference type="AlphaFoldDB" id="E4Y3B6"/>
<dbReference type="EMBL" id="FN654098">
    <property type="protein sequence ID" value="CBY16332.1"/>
    <property type="molecule type" value="Genomic_DNA"/>
</dbReference>
<dbReference type="GO" id="GO:0032259">
    <property type="term" value="P:methylation"/>
    <property type="evidence" value="ECO:0007669"/>
    <property type="project" value="UniProtKB-KW"/>
</dbReference>
<evidence type="ECO:0000313" key="8">
    <source>
        <dbReference type="Proteomes" id="UP000001307"/>
    </source>
</evidence>
<protein>
    <recommendedName>
        <fullName evidence="6">Methyltransferase domain-containing protein</fullName>
    </recommendedName>
</protein>
<dbReference type="GO" id="GO:0008173">
    <property type="term" value="F:RNA methyltransferase activity"/>
    <property type="evidence" value="ECO:0007669"/>
    <property type="project" value="UniProtKB-ARBA"/>
</dbReference>
<dbReference type="InParanoid" id="E4Y3B6"/>
<dbReference type="InterPro" id="IPR006939">
    <property type="entry name" value="SNF5"/>
</dbReference>
<keyword evidence="3" id="KW-0808">Transferase</keyword>
<sequence length="336" mass="39023">MQQELSEAQLEQLEKQNKRMVSQFDATKLEREARKHWDKFYMRNTTNFFKDRHWTEREFPELTSENLKIIELGCGVGNFIFPILQAYGSASGYSCDFSQRAVDFVKERSKKDGLEERLSAFTADLTVDHWIHNVTEKCDLASLIFVLSAIHPDKHVIALKNIATILKPSGKVIFRDYAENDHAMLRFKPGTKVNIFFYSSGCMKAHFILIFLGKLMTRERFGLLKWFCSLQFQRGVSFGIFFAFCGPLYYCKELGLGGEFITTIAYSIRGQLTWHQKTCSFSDNPLPVVSVALRNTTEADVWSPQMEILTDQDLAKKTRNQDRNTRRLRRVVRENY</sequence>
<proteinExistence type="inferred from homology"/>
<dbReference type="GO" id="GO:0000228">
    <property type="term" value="C:nuclear chromosome"/>
    <property type="evidence" value="ECO:0007669"/>
    <property type="project" value="InterPro"/>
</dbReference>
<feature type="coiled-coil region" evidence="5">
    <location>
        <begin position="3"/>
        <end position="30"/>
    </location>
</feature>
<keyword evidence="2" id="KW-0489">Methyltransferase</keyword>
<dbReference type="Pfam" id="PF13649">
    <property type="entry name" value="Methyltransf_25"/>
    <property type="match status" value="1"/>
</dbReference>
<dbReference type="GO" id="GO:0008757">
    <property type="term" value="F:S-adenosylmethionine-dependent methyltransferase activity"/>
    <property type="evidence" value="ECO:0007669"/>
    <property type="project" value="UniProtKB-ARBA"/>
</dbReference>
<keyword evidence="8" id="KW-1185">Reference proteome</keyword>
<dbReference type="PANTHER" id="PTHR22809">
    <property type="entry name" value="METHYLTRANSFERASE-RELATED"/>
    <property type="match status" value="1"/>
</dbReference>
<dbReference type="InterPro" id="IPR026113">
    <property type="entry name" value="METTL2/6/8-like"/>
</dbReference>
<keyword evidence="4" id="KW-0819">tRNA processing</keyword>
<evidence type="ECO:0000313" key="7">
    <source>
        <dbReference type="EMBL" id="CBY16332.1"/>
    </source>
</evidence>
<comment type="similarity">
    <text evidence="1">Belongs to the methyltransferase superfamily. METL family.</text>
</comment>
<organism evidence="7 8">
    <name type="scientific">Oikopleura dioica</name>
    <name type="common">Tunicate</name>
    <dbReference type="NCBI Taxonomy" id="34765"/>
    <lineage>
        <taxon>Eukaryota</taxon>
        <taxon>Metazoa</taxon>
        <taxon>Chordata</taxon>
        <taxon>Tunicata</taxon>
        <taxon>Appendicularia</taxon>
        <taxon>Copelata</taxon>
        <taxon>Oikopleuridae</taxon>
        <taxon>Oikopleura</taxon>
    </lineage>
</organism>
<evidence type="ECO:0000256" key="1">
    <source>
        <dbReference type="ARBA" id="ARBA00009725"/>
    </source>
</evidence>
<gene>
    <name evidence="7" type="ORF">GSOID_T00001467001</name>
</gene>
<dbReference type="InterPro" id="IPR041698">
    <property type="entry name" value="Methyltransf_25"/>
</dbReference>
<dbReference type="Pfam" id="PF04855">
    <property type="entry name" value="SNF5"/>
    <property type="match status" value="1"/>
</dbReference>
<name>E4Y3B6_OIKDI</name>
<reference evidence="7 8" key="1">
    <citation type="journal article" date="2010" name="Science">
        <title>Plasticity of animal genome architecture unmasked by rapid evolution of a pelagic tunicate.</title>
        <authorList>
            <person name="Denoeud F."/>
            <person name="Henriet S."/>
            <person name="Mungpakdee S."/>
            <person name="Aury J.M."/>
            <person name="Da Silva C."/>
            <person name="Brinkmann H."/>
            <person name="Mikhaleva J."/>
            <person name="Olsen L.C."/>
            <person name="Jubin C."/>
            <person name="Canestro C."/>
            <person name="Bouquet J.M."/>
            <person name="Danks G."/>
            <person name="Poulain J."/>
            <person name="Campsteijn C."/>
            <person name="Adamski M."/>
            <person name="Cross I."/>
            <person name="Yadetie F."/>
            <person name="Muffato M."/>
            <person name="Louis A."/>
            <person name="Butcher S."/>
            <person name="Tsagkogeorga G."/>
            <person name="Konrad A."/>
            <person name="Singh S."/>
            <person name="Jensen M.F."/>
            <person name="Cong E.H."/>
            <person name="Eikeseth-Otteraa H."/>
            <person name="Noel B."/>
            <person name="Anthouard V."/>
            <person name="Porcel B.M."/>
            <person name="Kachouri-Lafond R."/>
            <person name="Nishino A."/>
            <person name="Ugolini M."/>
            <person name="Chourrout P."/>
            <person name="Nishida H."/>
            <person name="Aasland R."/>
            <person name="Huzurbazar S."/>
            <person name="Westhof E."/>
            <person name="Delsuc F."/>
            <person name="Lehrach H."/>
            <person name="Reinhardt R."/>
            <person name="Weissenbach J."/>
            <person name="Roy S.W."/>
            <person name="Artiguenave F."/>
            <person name="Postlethwait J.H."/>
            <person name="Manak J.R."/>
            <person name="Thompson E.M."/>
            <person name="Jaillon O."/>
            <person name="Du Pasquier L."/>
            <person name="Boudinot P."/>
            <person name="Liberles D.A."/>
            <person name="Volff J.N."/>
            <person name="Philippe H."/>
            <person name="Lenhard B."/>
            <person name="Roest Crollius H."/>
            <person name="Wincker P."/>
            <person name="Chourrout D."/>
        </authorList>
    </citation>
    <scope>NUCLEOTIDE SEQUENCE [LARGE SCALE GENOMIC DNA]</scope>
</reference>
<keyword evidence="5" id="KW-0175">Coiled coil</keyword>